<comment type="caution">
    <text evidence="1">The sequence shown here is derived from an EMBL/GenBank/DDBJ whole genome shotgun (WGS) entry which is preliminary data.</text>
</comment>
<reference evidence="1 2" key="1">
    <citation type="journal article" date="2015" name="Nature">
        <title>rRNA introns, odd ribosomes, and small enigmatic genomes across a large radiation of phyla.</title>
        <authorList>
            <person name="Brown C.T."/>
            <person name="Hug L.A."/>
            <person name="Thomas B.C."/>
            <person name="Sharon I."/>
            <person name="Castelle C.J."/>
            <person name="Singh A."/>
            <person name="Wilkins M.J."/>
            <person name="Williams K.H."/>
            <person name="Banfield J.F."/>
        </authorList>
    </citation>
    <scope>NUCLEOTIDE SEQUENCE [LARGE SCALE GENOMIC DNA]</scope>
</reference>
<accession>A0A0G0MUD6</accession>
<evidence type="ECO:0000313" key="2">
    <source>
        <dbReference type="Proteomes" id="UP000033935"/>
    </source>
</evidence>
<evidence type="ECO:0000313" key="1">
    <source>
        <dbReference type="EMBL" id="KKR04051.1"/>
    </source>
</evidence>
<proteinExistence type="predicted"/>
<protein>
    <submittedName>
        <fullName evidence="1">Uncharacterized protein</fullName>
    </submittedName>
</protein>
<organism evidence="1 2">
    <name type="scientific">Candidatus Uhrbacteria bacterium GW2011_GWF2_39_13</name>
    <dbReference type="NCBI Taxonomy" id="1618995"/>
    <lineage>
        <taxon>Bacteria</taxon>
        <taxon>Candidatus Uhriibacteriota</taxon>
    </lineage>
</organism>
<sequence>MYGTKIQAAGREIFAKTMIVARIVSQRNTISISAPPGLCRPKKIIDQSVFRMSWPIKILSAILISLRSSPFLQTRNAAMPMMNLFYHNFILSSSIKLYYFDAMKILVVEDELKLNENLVEPSLHFLHGCFLILLHS</sequence>
<dbReference type="AlphaFoldDB" id="A0A0G0MUD6"/>
<dbReference type="Proteomes" id="UP000033935">
    <property type="component" value="Unassembled WGS sequence"/>
</dbReference>
<dbReference type="EMBL" id="LBWG01000013">
    <property type="protein sequence ID" value="KKR04051.1"/>
    <property type="molecule type" value="Genomic_DNA"/>
</dbReference>
<gene>
    <name evidence="1" type="ORF">UT30_C0013G0012</name>
</gene>
<name>A0A0G0MUD6_9BACT</name>